<evidence type="ECO:0000313" key="9">
    <source>
        <dbReference type="Proteomes" id="UP000069272"/>
    </source>
</evidence>
<reference evidence="8" key="2">
    <citation type="submission" date="2022-08" db="UniProtKB">
        <authorList>
            <consortium name="EnsemblMetazoa"/>
        </authorList>
    </citation>
    <scope>IDENTIFICATION</scope>
    <source>
        <strain evidence="8">STECLA/ALBI9_A</strain>
    </source>
</reference>
<dbReference type="VEuPathDB" id="VectorBase:AALB20_030033"/>
<dbReference type="STRING" id="7167.A0A182F1R3"/>
<evidence type="ECO:0000256" key="4">
    <source>
        <dbReference type="ARBA" id="ARBA00023157"/>
    </source>
</evidence>
<evidence type="ECO:0000256" key="3">
    <source>
        <dbReference type="ARBA" id="ARBA00022729"/>
    </source>
</evidence>
<evidence type="ECO:0000313" key="8">
    <source>
        <dbReference type="EnsemblMetazoa" id="AALB000392-PA"/>
    </source>
</evidence>
<dbReference type="EnsemblMetazoa" id="AALB000392-RA">
    <property type="protein sequence ID" value="AALB000392-PA"/>
    <property type="gene ID" value="AALB000392"/>
</dbReference>
<dbReference type="FunFam" id="2.40.10.10:FF:000054">
    <property type="entry name" value="Complement C1r subcomponent"/>
    <property type="match status" value="1"/>
</dbReference>
<dbReference type="InterPro" id="IPR043504">
    <property type="entry name" value="Peptidase_S1_PA_chymotrypsin"/>
</dbReference>
<dbReference type="GO" id="GO:0006508">
    <property type="term" value="P:proteolysis"/>
    <property type="evidence" value="ECO:0007669"/>
    <property type="project" value="InterPro"/>
</dbReference>
<keyword evidence="2" id="KW-0964">Secreted</keyword>
<dbReference type="Gene3D" id="2.40.10.10">
    <property type="entry name" value="Trypsin-like serine proteases"/>
    <property type="match status" value="1"/>
</dbReference>
<dbReference type="FunFam" id="2.40.10.10:FF:000068">
    <property type="entry name" value="transmembrane protease serine 2"/>
    <property type="match status" value="1"/>
</dbReference>
<accession>A0A182F1R3</accession>
<evidence type="ECO:0000256" key="2">
    <source>
        <dbReference type="ARBA" id="ARBA00022525"/>
    </source>
</evidence>
<dbReference type="PANTHER" id="PTHR24260:SF136">
    <property type="entry name" value="GH08193P-RELATED"/>
    <property type="match status" value="1"/>
</dbReference>
<name>A0A182F1R3_ANOAL</name>
<dbReference type="InterPro" id="IPR051333">
    <property type="entry name" value="CLIP_Serine_Protease"/>
</dbReference>
<dbReference type="Proteomes" id="UP000069272">
    <property type="component" value="Chromosome 2L"/>
</dbReference>
<dbReference type="SUPFAM" id="SSF50494">
    <property type="entry name" value="Trypsin-like serine proteases"/>
    <property type="match status" value="2"/>
</dbReference>
<evidence type="ECO:0000256" key="1">
    <source>
        <dbReference type="ARBA" id="ARBA00004613"/>
    </source>
</evidence>
<dbReference type="PRINTS" id="PR00722">
    <property type="entry name" value="CHYMOTRYPSIN"/>
</dbReference>
<dbReference type="InterPro" id="IPR018114">
    <property type="entry name" value="TRYPSIN_HIS"/>
</dbReference>
<dbReference type="InterPro" id="IPR001314">
    <property type="entry name" value="Peptidase_S1A"/>
</dbReference>
<dbReference type="SMART" id="SM00020">
    <property type="entry name" value="Tryp_SPc"/>
    <property type="match status" value="1"/>
</dbReference>
<dbReference type="InterPro" id="IPR033116">
    <property type="entry name" value="TRYPSIN_SER"/>
</dbReference>
<dbReference type="InterPro" id="IPR009003">
    <property type="entry name" value="Peptidase_S1_PA"/>
</dbReference>
<organism evidence="8 9">
    <name type="scientific">Anopheles albimanus</name>
    <name type="common">New world malaria mosquito</name>
    <dbReference type="NCBI Taxonomy" id="7167"/>
    <lineage>
        <taxon>Eukaryota</taxon>
        <taxon>Metazoa</taxon>
        <taxon>Ecdysozoa</taxon>
        <taxon>Arthropoda</taxon>
        <taxon>Hexapoda</taxon>
        <taxon>Insecta</taxon>
        <taxon>Pterygota</taxon>
        <taxon>Neoptera</taxon>
        <taxon>Endopterygota</taxon>
        <taxon>Diptera</taxon>
        <taxon>Nematocera</taxon>
        <taxon>Culicoidea</taxon>
        <taxon>Culicidae</taxon>
        <taxon>Anophelinae</taxon>
        <taxon>Anopheles</taxon>
    </lineage>
</organism>
<feature type="region of interest" description="Disordered" evidence="7">
    <location>
        <begin position="476"/>
        <end position="505"/>
    </location>
</feature>
<dbReference type="Pfam" id="PF00089">
    <property type="entry name" value="Trypsin"/>
    <property type="match status" value="1"/>
</dbReference>
<proteinExistence type="inferred from homology"/>
<comment type="subcellular location">
    <subcellularLocation>
        <location evidence="1">Secreted</location>
    </subcellularLocation>
</comment>
<dbReference type="InterPro" id="IPR001254">
    <property type="entry name" value="Trypsin_dom"/>
</dbReference>
<keyword evidence="9" id="KW-1185">Reference proteome</keyword>
<keyword evidence="4" id="KW-1015">Disulfide bond</keyword>
<dbReference type="CDD" id="cd00190">
    <property type="entry name" value="Tryp_SPc"/>
    <property type="match status" value="1"/>
</dbReference>
<protein>
    <submittedName>
        <fullName evidence="8">Uncharacterized protein</fullName>
    </submittedName>
</protein>
<dbReference type="PROSITE" id="PS00135">
    <property type="entry name" value="TRYPSIN_SER"/>
    <property type="match status" value="1"/>
</dbReference>
<evidence type="ECO:0000256" key="6">
    <source>
        <dbReference type="ARBA" id="ARBA00024195"/>
    </source>
</evidence>
<feature type="compositionally biased region" description="Acidic residues" evidence="7">
    <location>
        <begin position="481"/>
        <end position="497"/>
    </location>
</feature>
<evidence type="ECO:0000256" key="5">
    <source>
        <dbReference type="ARBA" id="ARBA00023180"/>
    </source>
</evidence>
<keyword evidence="5" id="KW-0325">Glycoprotein</keyword>
<comment type="similarity">
    <text evidence="6">Belongs to the peptidase S1 family. CLIP subfamily.</text>
</comment>
<sequence>MELEASPALGGVISFEELTLLRVEDQRRQSHGSLDRCVSLSTPSKGHRYSVRAMMMRIDSRHPSPALLPLLLLTSILTRLITVEAVHCGQRPIAAPGTITSGQPSWPGQFPWHGAVWHRTQQLLATAYACGGFIVGPRAIITAAHCVTAPSGYQMAANELTVRVGLYELLAMARHSQEHPVQTVHRHAHFSSGSPHHDLALLALRKVLEFDAFVQPICLPQPTDDVVSELTVNNGTVYGVVSGWGLTEGEGLARTLRMSTMPTVSHLQCLASDPPLFGPVLYEGMFCAGWRNGTNVCNGDSGGAFAIHQNGHWTALGIVSFTGQQEPDNQAQPARCSNESLAGFISIPAYLAWIESIAHSETIELATKADESEPEAARISERSKGMRNEVNVFANGETAKGPSIGVCQRYRRGCEERGERDFSYLASVVRQVPDHSHLLVIDCFAVLITPATPKQFIILESAGQAVDAPIKIFHQHPNFVTDDDDNDDDGEKDDNENGEGIPEGQSNLALIELERKVSLVSTCQFACLWTPSPTVDSQSVPDQIVLYSAVNVSSDKSMPAFRRTANGRSAGPSQTATPPTGSVCYDELLAPTVMAQVEDGRGHHYRLVGIVLYRTCTKIRFIKVALFLDWIEWIVWQPADVA</sequence>
<dbReference type="VEuPathDB" id="VectorBase:AALB000392"/>
<dbReference type="GO" id="GO:0005576">
    <property type="term" value="C:extracellular region"/>
    <property type="evidence" value="ECO:0007669"/>
    <property type="project" value="UniProtKB-SubCell"/>
</dbReference>
<dbReference type="PANTHER" id="PTHR24260">
    <property type="match status" value="1"/>
</dbReference>
<dbReference type="PROSITE" id="PS50240">
    <property type="entry name" value="TRYPSIN_DOM"/>
    <property type="match status" value="1"/>
</dbReference>
<reference evidence="8 9" key="1">
    <citation type="journal article" date="2017" name="G3 (Bethesda)">
        <title>The Physical Genome Mapping of Anopheles albimanus Corrected Scaffold Misassemblies and Identified Interarm Rearrangements in Genus Anopheles.</title>
        <authorList>
            <person name="Artemov G.N."/>
            <person name="Peery A.N."/>
            <person name="Jiang X."/>
            <person name="Tu Z."/>
            <person name="Stegniy V.N."/>
            <person name="Sharakhova M.V."/>
            <person name="Sharakhov I.V."/>
        </authorList>
    </citation>
    <scope>NUCLEOTIDE SEQUENCE [LARGE SCALE GENOMIC DNA]</scope>
    <source>
        <strain evidence="8 9">ALBI9_A</strain>
    </source>
</reference>
<evidence type="ECO:0000256" key="7">
    <source>
        <dbReference type="SAM" id="MobiDB-lite"/>
    </source>
</evidence>
<dbReference type="AlphaFoldDB" id="A0A182F1R3"/>
<dbReference type="PROSITE" id="PS00134">
    <property type="entry name" value="TRYPSIN_HIS"/>
    <property type="match status" value="1"/>
</dbReference>
<dbReference type="GO" id="GO:0004252">
    <property type="term" value="F:serine-type endopeptidase activity"/>
    <property type="evidence" value="ECO:0007669"/>
    <property type="project" value="InterPro"/>
</dbReference>
<keyword evidence="3" id="KW-0732">Signal</keyword>